<dbReference type="PROSITE" id="PS51987">
    <property type="entry name" value="GS_CATALYTIC"/>
    <property type="match status" value="1"/>
</dbReference>
<dbReference type="GO" id="GO:0004356">
    <property type="term" value="F:glutamine synthetase activity"/>
    <property type="evidence" value="ECO:0007669"/>
    <property type="project" value="InterPro"/>
</dbReference>
<dbReference type="Pfam" id="PF00120">
    <property type="entry name" value="Gln-synt_C"/>
    <property type="match status" value="1"/>
</dbReference>
<dbReference type="InterPro" id="IPR022147">
    <property type="entry name" value="GSIII_N"/>
</dbReference>
<evidence type="ECO:0000256" key="1">
    <source>
        <dbReference type="PROSITE-ProRule" id="PRU01331"/>
    </source>
</evidence>
<evidence type="ECO:0000313" key="4">
    <source>
        <dbReference type="EMBL" id="CAD9690835.1"/>
    </source>
</evidence>
<dbReference type="Gene3D" id="3.30.590.10">
    <property type="entry name" value="Glutamine synthetase/guanido kinase, catalytic domain"/>
    <property type="match status" value="1"/>
</dbReference>
<accession>A0A7S2WJT6</accession>
<dbReference type="Pfam" id="PF12437">
    <property type="entry name" value="GSIII_N"/>
    <property type="match status" value="1"/>
</dbReference>
<dbReference type="SMART" id="SM01230">
    <property type="entry name" value="Gln-synt_C"/>
    <property type="match status" value="1"/>
</dbReference>
<dbReference type="PANTHER" id="PTHR42974:SF1">
    <property type="entry name" value="TYPE-3 GLUTAMINE SYNTHETASE"/>
    <property type="match status" value="1"/>
</dbReference>
<feature type="domain" description="GS catalytic" evidence="3">
    <location>
        <begin position="186"/>
        <end position="618"/>
    </location>
</feature>
<dbReference type="EMBL" id="HBHK01017124">
    <property type="protein sequence ID" value="CAD9690835.1"/>
    <property type="molecule type" value="Transcribed_RNA"/>
</dbReference>
<dbReference type="Gene3D" id="1.20.120.1560">
    <property type="match status" value="1"/>
</dbReference>
<evidence type="ECO:0000256" key="2">
    <source>
        <dbReference type="RuleBase" id="RU000384"/>
    </source>
</evidence>
<dbReference type="InterPro" id="IPR008146">
    <property type="entry name" value="Gln_synth_cat_dom"/>
</dbReference>
<comment type="similarity">
    <text evidence="1 2">Belongs to the glutamine synthetase family.</text>
</comment>
<dbReference type="InterPro" id="IPR052725">
    <property type="entry name" value="GS_Type-3"/>
</dbReference>
<dbReference type="InterPro" id="IPR014746">
    <property type="entry name" value="Gln_synth/guanido_kin_cat_dom"/>
</dbReference>
<dbReference type="SUPFAM" id="SSF55931">
    <property type="entry name" value="Glutamine synthetase/guanido kinase"/>
    <property type="match status" value="1"/>
</dbReference>
<dbReference type="Pfam" id="PF18318">
    <property type="entry name" value="Gln-synt_C-ter"/>
    <property type="match status" value="1"/>
</dbReference>
<evidence type="ECO:0000259" key="3">
    <source>
        <dbReference type="PROSITE" id="PS51987"/>
    </source>
</evidence>
<protein>
    <recommendedName>
        <fullName evidence="3">GS catalytic domain-containing protein</fullName>
    </recommendedName>
</protein>
<dbReference type="AlphaFoldDB" id="A0A7S2WJT6"/>
<name>A0A7S2WJT6_9STRA</name>
<proteinExistence type="inferred from homology"/>
<dbReference type="InterPro" id="IPR040577">
    <property type="entry name" value="Gln-synt_C"/>
</dbReference>
<dbReference type="PANTHER" id="PTHR42974">
    <property type="entry name" value="GLUTAMINE SYNTHETASE"/>
    <property type="match status" value="1"/>
</dbReference>
<reference evidence="4" key="1">
    <citation type="submission" date="2021-01" db="EMBL/GenBank/DDBJ databases">
        <authorList>
            <person name="Corre E."/>
            <person name="Pelletier E."/>
            <person name="Niang G."/>
            <person name="Scheremetjew M."/>
            <person name="Finn R."/>
            <person name="Kale V."/>
            <person name="Holt S."/>
            <person name="Cochrane G."/>
            <person name="Meng A."/>
            <person name="Brown T."/>
            <person name="Cohen L."/>
        </authorList>
    </citation>
    <scope>NUCLEOTIDE SEQUENCE</scope>
    <source>
        <strain evidence="4">NY070348D</strain>
    </source>
</reference>
<sequence length="715" mass="79343">MLGRFARSGNVARSLSRQPQVLTAFRSFSTVKFDYMCENLFNDSTMKANTSPDVYEEFHNSVKEGRAMSKDAANSLADTLRVWAMERGAENFAHWASPVRGPNNLLKHDAFIDLDFKTMEPIVKFSGSRMFFNETDGSSFPNGGLRETHCAAAYLSWDRLSPPFVRGDTLYFPSAFISWRGDALDEKTPLLRSQQAINREGSRLMPFLGEAPGTGVICNVGWEQEFFLIDREDYVARPDLVSCGRTLFGAAPSRGQQTDQNYFSRMPLRVKAVLEDLNQELHRLGIASSVYHSEVAPGQFEFSPIFSLVNSAADGNIVSMELLTEIAQKHDMVCLFHEKPFANLNGSGKHSNWGLNVAGTGRNLFVPGKTVDEHKSFMAMVAVMLRAIHRHGDLIRTSVATAGNDHRLGAQEAPPAIMSLYLGEGLGAHCERLARGEGNLEDYGKASGKIIEFGSPNVQPIEGADEDRNRTAPFPFCGNRFEFRAVGSDQNIGFPLTCVQSAVAESMGDMATRLEAGETLDAVIRDFLKENLVAMFNGDGYSSHWQNEDAPSRGLPNLATSVDAYEVFASSKNVDLFSKVNVFQPHEVHARQEILYDKYNQTILMEANCLLDMMETGVLPACAKDLQSYQGTALSGDRSDLYGALSNHTKTLGTILDEYPHDADSSVQARYCVDVIKPVMHEVRVEADQAERLVDQQLWPFPTYHSMLFDFQSEA</sequence>
<organism evidence="4">
    <name type="scientific">Mucochytrium quahogii</name>
    <dbReference type="NCBI Taxonomy" id="96639"/>
    <lineage>
        <taxon>Eukaryota</taxon>
        <taxon>Sar</taxon>
        <taxon>Stramenopiles</taxon>
        <taxon>Bigyra</taxon>
        <taxon>Labyrinthulomycetes</taxon>
        <taxon>Thraustochytrida</taxon>
        <taxon>Thraustochytriidae</taxon>
        <taxon>Mucochytrium</taxon>
    </lineage>
</organism>
<gene>
    <name evidence="4" type="ORF">QSP1433_LOCUS10768</name>
</gene>